<evidence type="ECO:0000313" key="2">
    <source>
        <dbReference type="Proteomes" id="UP000194204"/>
    </source>
</evidence>
<dbReference type="SUPFAM" id="SSF141452">
    <property type="entry name" value="Hcp1-like"/>
    <property type="match status" value="1"/>
</dbReference>
<dbReference type="InterPro" id="IPR008514">
    <property type="entry name" value="T6SS_Hcp"/>
</dbReference>
<dbReference type="OrthoDB" id="4865570at2"/>
<dbReference type="AlphaFoldDB" id="A0A1Y2SR92"/>
<organism evidence="1 2">
    <name type="scientific">Xenorhabdus beddingii</name>
    <dbReference type="NCBI Taxonomy" id="40578"/>
    <lineage>
        <taxon>Bacteria</taxon>
        <taxon>Pseudomonadati</taxon>
        <taxon>Pseudomonadota</taxon>
        <taxon>Gammaproteobacteria</taxon>
        <taxon>Enterobacterales</taxon>
        <taxon>Morganellaceae</taxon>
        <taxon>Xenorhabdus</taxon>
    </lineage>
</organism>
<evidence type="ECO:0000313" key="1">
    <source>
        <dbReference type="EMBL" id="OTA20653.1"/>
    </source>
</evidence>
<name>A0A1Y2SR92_9GAMM</name>
<sequence>MSEVNPHYGYIQFEGIKGESGDSGHTGWTGFDNFCVQTLNPASTDDISGLSAATPTIDLIQIAFELEKAYVTMRKFLLQGKHIPTVTIEVMKRGEGKDTPWQKIVLTNVLFVYLNVSISAGFRYCQLGMDFEQYDETYTGQKPDGTADAAIKHGYNRYTNVVS</sequence>
<dbReference type="Pfam" id="PF05638">
    <property type="entry name" value="T6SS_HCP"/>
    <property type="match status" value="1"/>
</dbReference>
<comment type="caution">
    <text evidence="1">The sequence shown here is derived from an EMBL/GenBank/DDBJ whole genome shotgun (WGS) entry which is preliminary data.</text>
</comment>
<dbReference type="STRING" id="40578.Xbed_01181"/>
<protein>
    <recommendedName>
        <fullName evidence="3">Hcp1 family type VI secretion system effector</fullName>
    </recommendedName>
</protein>
<keyword evidence="2" id="KW-1185">Reference proteome</keyword>
<accession>A0A1Y2SR92</accession>
<dbReference type="Proteomes" id="UP000194204">
    <property type="component" value="Unassembled WGS sequence"/>
</dbReference>
<dbReference type="EMBL" id="MUBK01000007">
    <property type="protein sequence ID" value="OTA20653.1"/>
    <property type="molecule type" value="Genomic_DNA"/>
</dbReference>
<dbReference type="InterPro" id="IPR036624">
    <property type="entry name" value="Hcp1-lik_sf"/>
</dbReference>
<reference evidence="1 2" key="1">
    <citation type="submission" date="2017-01" db="EMBL/GenBank/DDBJ databases">
        <title>Deconstructing symbiosis and pathogenesis requirements using a combined genomic-metabolomic approach.</title>
        <authorList>
            <person name="Tobias N.J."/>
            <person name="Wolff H."/>
            <person name="Djahanschiri B."/>
            <person name="Ebersberger I."/>
            <person name="Bode H.B."/>
        </authorList>
    </citation>
    <scope>NUCLEOTIDE SEQUENCE [LARGE SCALE GENOMIC DNA]</scope>
    <source>
        <strain evidence="1 2">DSM 4764</strain>
    </source>
</reference>
<evidence type="ECO:0008006" key="3">
    <source>
        <dbReference type="Google" id="ProtNLM"/>
    </source>
</evidence>
<gene>
    <name evidence="1" type="ORF">Xbed_01181</name>
</gene>
<dbReference type="RefSeq" id="WP_086111986.1">
    <property type="nucleotide sequence ID" value="NZ_CAWNHF010000178.1"/>
</dbReference>
<proteinExistence type="predicted"/>
<dbReference type="Gene3D" id="2.30.110.20">
    <property type="entry name" value="Hcp1-like"/>
    <property type="match status" value="1"/>
</dbReference>